<dbReference type="Reactome" id="R-DDI-2160916">
    <property type="pathway name" value="Hyaluronan degradation"/>
</dbReference>
<feature type="transmembrane region" description="Helical" evidence="5">
    <location>
        <begin position="73"/>
        <end position="89"/>
    </location>
</feature>
<dbReference type="Gene3D" id="1.20.1250.20">
    <property type="entry name" value="MFS general substrate transporter like domains"/>
    <property type="match status" value="2"/>
</dbReference>
<dbReference type="Reactome" id="R-DDI-428643">
    <property type="pathway name" value="Organic anion transporters"/>
</dbReference>
<dbReference type="GO" id="GO:0022857">
    <property type="term" value="F:transmembrane transporter activity"/>
    <property type="evidence" value="ECO:0007669"/>
    <property type="project" value="InterPro"/>
</dbReference>
<dbReference type="SMR" id="Q54W37"/>
<dbReference type="HOGENOM" id="CLU_001265_5_0_1"/>
<feature type="transmembrane region" description="Helical" evidence="5">
    <location>
        <begin position="101"/>
        <end position="120"/>
    </location>
</feature>
<dbReference type="VEuPathDB" id="AmoebaDB:DDB_G0279943"/>
<feature type="transmembrane region" description="Helical" evidence="5">
    <location>
        <begin position="378"/>
        <end position="397"/>
    </location>
</feature>
<evidence type="ECO:0000313" key="8">
    <source>
        <dbReference type="Proteomes" id="UP000002195"/>
    </source>
</evidence>
<dbReference type="OMA" id="LITFWMP"/>
<reference evidence="7 8" key="1">
    <citation type="journal article" date="2005" name="Nature">
        <title>The genome of the social amoeba Dictyostelium discoideum.</title>
        <authorList>
            <consortium name="The Dictyostelium discoideum Sequencing Consortium"/>
            <person name="Eichinger L."/>
            <person name="Pachebat J.A."/>
            <person name="Glockner G."/>
            <person name="Rajandream M.A."/>
            <person name="Sucgang R."/>
            <person name="Berriman M."/>
            <person name="Song J."/>
            <person name="Olsen R."/>
            <person name="Szafranski K."/>
            <person name="Xu Q."/>
            <person name="Tunggal B."/>
            <person name="Kummerfeld S."/>
            <person name="Madera M."/>
            <person name="Konfortov B.A."/>
            <person name="Rivero F."/>
            <person name="Bankier A.T."/>
            <person name="Lehmann R."/>
            <person name="Hamlin N."/>
            <person name="Davies R."/>
            <person name="Gaudet P."/>
            <person name="Fey P."/>
            <person name="Pilcher K."/>
            <person name="Chen G."/>
            <person name="Saunders D."/>
            <person name="Sodergren E."/>
            <person name="Davis P."/>
            <person name="Kerhornou A."/>
            <person name="Nie X."/>
            <person name="Hall N."/>
            <person name="Anjard C."/>
            <person name="Hemphill L."/>
            <person name="Bason N."/>
            <person name="Farbrother P."/>
            <person name="Desany B."/>
            <person name="Just E."/>
            <person name="Morio T."/>
            <person name="Rost R."/>
            <person name="Churcher C."/>
            <person name="Cooper J."/>
            <person name="Haydock S."/>
            <person name="van Driessche N."/>
            <person name="Cronin A."/>
            <person name="Goodhead I."/>
            <person name="Muzny D."/>
            <person name="Mourier T."/>
            <person name="Pain A."/>
            <person name="Lu M."/>
            <person name="Harper D."/>
            <person name="Lindsay R."/>
            <person name="Hauser H."/>
            <person name="James K."/>
            <person name="Quiles M."/>
            <person name="Madan Babu M."/>
            <person name="Saito T."/>
            <person name="Buchrieser C."/>
            <person name="Wardroper A."/>
            <person name="Felder M."/>
            <person name="Thangavelu M."/>
            <person name="Johnson D."/>
            <person name="Knights A."/>
            <person name="Loulseged H."/>
            <person name="Mungall K."/>
            <person name="Oliver K."/>
            <person name="Price C."/>
            <person name="Quail M.A."/>
            <person name="Urushihara H."/>
            <person name="Hernandez J."/>
            <person name="Rabbinowitsch E."/>
            <person name="Steffen D."/>
            <person name="Sanders M."/>
            <person name="Ma J."/>
            <person name="Kohara Y."/>
            <person name="Sharp S."/>
            <person name="Simmonds M."/>
            <person name="Spiegler S."/>
            <person name="Tivey A."/>
            <person name="Sugano S."/>
            <person name="White B."/>
            <person name="Walker D."/>
            <person name="Woodward J."/>
            <person name="Winckler T."/>
            <person name="Tanaka Y."/>
            <person name="Shaulsky G."/>
            <person name="Schleicher M."/>
            <person name="Weinstock G."/>
            <person name="Rosenthal A."/>
            <person name="Cox E.C."/>
            <person name="Chisholm R.L."/>
            <person name="Gibbs R."/>
            <person name="Loomis W.F."/>
            <person name="Platzer M."/>
            <person name="Kay R.R."/>
            <person name="Williams J."/>
            <person name="Dear P.H."/>
            <person name="Noegel A.A."/>
            <person name="Barrell B."/>
            <person name="Kuspa A."/>
        </authorList>
    </citation>
    <scope>NUCLEOTIDE SEQUENCE [LARGE SCALE GENOMIC DNA]</scope>
    <source>
        <strain evidence="7 8">AX4</strain>
    </source>
</reference>
<feature type="domain" description="Major facilitator superfamily (MFS) profile" evidence="6">
    <location>
        <begin position="35"/>
        <end position="493"/>
    </location>
</feature>
<dbReference type="InParanoid" id="Q54W37"/>
<evidence type="ECO:0000256" key="1">
    <source>
        <dbReference type="ARBA" id="ARBA00004141"/>
    </source>
</evidence>
<dbReference type="AlphaFoldDB" id="Q54W37"/>
<evidence type="ECO:0000256" key="5">
    <source>
        <dbReference type="SAM" id="Phobius"/>
    </source>
</evidence>
<dbReference type="GeneID" id="8622296"/>
<evidence type="ECO:0000256" key="3">
    <source>
        <dbReference type="ARBA" id="ARBA00022989"/>
    </source>
</evidence>
<gene>
    <name evidence="7" type="ORF">DDB_G0279943</name>
</gene>
<accession>Q54W37</accession>
<protein>
    <recommendedName>
        <fullName evidence="6">Major facilitator superfamily (MFS) profile domain-containing protein</fullName>
    </recommendedName>
</protein>
<feature type="transmembrane region" description="Helical" evidence="5">
    <location>
        <begin position="303"/>
        <end position="325"/>
    </location>
</feature>
<evidence type="ECO:0000256" key="4">
    <source>
        <dbReference type="ARBA" id="ARBA00023136"/>
    </source>
</evidence>
<dbReference type="dictyBase" id="DDB_G0279943"/>
<dbReference type="PANTHER" id="PTHR11662:SF399">
    <property type="entry name" value="FI19708P1-RELATED"/>
    <property type="match status" value="1"/>
</dbReference>
<feature type="transmembrane region" description="Helical" evidence="5">
    <location>
        <begin position="168"/>
        <end position="186"/>
    </location>
</feature>
<evidence type="ECO:0000256" key="2">
    <source>
        <dbReference type="ARBA" id="ARBA00022692"/>
    </source>
</evidence>
<feature type="transmembrane region" description="Helical" evidence="5">
    <location>
        <begin position="403"/>
        <end position="421"/>
    </location>
</feature>
<dbReference type="PhylomeDB" id="Q54W37"/>
<dbReference type="EMBL" id="AAFI02000035">
    <property type="protein sequence ID" value="EAL67443.1"/>
    <property type="molecule type" value="Genomic_DNA"/>
</dbReference>
<dbReference type="InterPro" id="IPR050382">
    <property type="entry name" value="MFS_Na/Anion_cotransporter"/>
</dbReference>
<dbReference type="Reactome" id="R-DDI-2672351">
    <property type="pathway name" value="Stimuli-sensing channels"/>
</dbReference>
<dbReference type="GO" id="GO:0016020">
    <property type="term" value="C:membrane"/>
    <property type="evidence" value="ECO:0007669"/>
    <property type="project" value="UniProtKB-SubCell"/>
</dbReference>
<dbReference type="InterPro" id="IPR020846">
    <property type="entry name" value="MFS_dom"/>
</dbReference>
<keyword evidence="8" id="KW-1185">Reference proteome</keyword>
<dbReference type="PROSITE" id="PS50850">
    <property type="entry name" value="MFS"/>
    <property type="match status" value="1"/>
</dbReference>
<dbReference type="InterPro" id="IPR011701">
    <property type="entry name" value="MFS"/>
</dbReference>
<keyword evidence="4 5" id="KW-0472">Membrane</keyword>
<proteinExistence type="predicted"/>
<feature type="transmembrane region" description="Helical" evidence="5">
    <location>
        <begin position="126"/>
        <end position="147"/>
    </location>
</feature>
<comment type="caution">
    <text evidence="7">The sequence shown here is derived from an EMBL/GenBank/DDBJ whole genome shotgun (WGS) entry which is preliminary data.</text>
</comment>
<keyword evidence="3 5" id="KW-1133">Transmembrane helix</keyword>
<dbReference type="SUPFAM" id="SSF103473">
    <property type="entry name" value="MFS general substrate transporter"/>
    <property type="match status" value="1"/>
</dbReference>
<dbReference type="FunFam" id="1.20.1250.20:FF:000936">
    <property type="entry name" value="Uncharacterized protein"/>
    <property type="match status" value="1"/>
</dbReference>
<comment type="subcellular location">
    <subcellularLocation>
        <location evidence="1">Membrane</location>
        <topology evidence="1">Multi-pass membrane protein</topology>
    </subcellularLocation>
</comment>
<keyword evidence="2 5" id="KW-0812">Transmembrane</keyword>
<dbReference type="InterPro" id="IPR036259">
    <property type="entry name" value="MFS_trans_sf"/>
</dbReference>
<dbReference type="Reactome" id="R-DDI-210500">
    <property type="pathway name" value="Glutamate Neurotransmitter Release Cycle"/>
</dbReference>
<organism evidence="7 8">
    <name type="scientific">Dictyostelium discoideum</name>
    <name type="common">Social amoeba</name>
    <dbReference type="NCBI Taxonomy" id="44689"/>
    <lineage>
        <taxon>Eukaryota</taxon>
        <taxon>Amoebozoa</taxon>
        <taxon>Evosea</taxon>
        <taxon>Eumycetozoa</taxon>
        <taxon>Dictyostelia</taxon>
        <taxon>Dictyosteliales</taxon>
        <taxon>Dictyosteliaceae</taxon>
        <taxon>Dictyostelium</taxon>
    </lineage>
</organism>
<name>Q54W37_DICDI</name>
<dbReference type="FunCoup" id="Q54W37">
    <property type="interactions" value="5"/>
</dbReference>
<dbReference type="FunFam" id="1.20.1250.20:FF:000452">
    <property type="entry name" value="sialin-like isoform X1"/>
    <property type="match status" value="1"/>
</dbReference>
<dbReference type="Reactome" id="R-DDI-4085001">
    <property type="pathway name" value="Sialic acid metabolism"/>
</dbReference>
<sequence length="495" mass="54743">MFDKTNSKENGLTNHAVSLNRYPTPKYYFPRRYLLVMIGFLGLCMAYILRVLISTTVIDMQAEYNYSNSFKGLLLSSFFMGYLSTQLLAQPLCDKIGGKKTLLFGLTLSIISSLFVPLAAQSKVAVVFVRIVTGITQGITYPTMNWLMSRWYPISERSSLASRTWTGAYIGTILVDFISPLILEYLGWEKAFYIFAGTALSWTLLWAIFIKDDPKDVIIGIHPNELAFINETEEKQPSEKSPLINKAQSYGSINQEVATGDSRSDYFASNGASMDEQESQLVKQNDIELPYFKVVKILLSSKALLTLLYFNLVTSWGFYLLLMWYPTWLLSVGVQTGIELSFFNALPYFISAVIASAMGVVADKLMARGVKKIIVRKVLGVLSAAIPGVFLFLIAFCKLSDKTQIAFMVIVVCSNGLAAAGPQMVTLDISPRYAGVTMGIGNFVATIPGILGPLIAGVLLEKFNSSWTQIFSMSATFYLSGAVIWAIFASSDKVL</sequence>
<feature type="transmembrane region" description="Helical" evidence="5">
    <location>
        <begin position="466"/>
        <end position="488"/>
    </location>
</feature>
<evidence type="ECO:0000259" key="6">
    <source>
        <dbReference type="PROSITE" id="PS50850"/>
    </source>
</evidence>
<dbReference type="Proteomes" id="UP000002195">
    <property type="component" value="Unassembled WGS sequence"/>
</dbReference>
<feature type="transmembrane region" description="Helical" evidence="5">
    <location>
        <begin position="345"/>
        <end position="366"/>
    </location>
</feature>
<dbReference type="KEGG" id="ddi:DDB_G0279943"/>
<dbReference type="RefSeq" id="XP_641413.1">
    <property type="nucleotide sequence ID" value="XM_636321.1"/>
</dbReference>
<dbReference type="STRING" id="44689.Q54W37"/>
<dbReference type="PaxDb" id="44689-DDB0205875"/>
<dbReference type="eggNOG" id="KOG2532">
    <property type="taxonomic scope" value="Eukaryota"/>
</dbReference>
<dbReference type="Pfam" id="PF07690">
    <property type="entry name" value="MFS_1"/>
    <property type="match status" value="1"/>
</dbReference>
<feature type="transmembrane region" description="Helical" evidence="5">
    <location>
        <begin position="433"/>
        <end position="460"/>
    </location>
</feature>
<feature type="transmembrane region" description="Helical" evidence="5">
    <location>
        <begin position="192"/>
        <end position="210"/>
    </location>
</feature>
<dbReference type="PANTHER" id="PTHR11662">
    <property type="entry name" value="SOLUTE CARRIER FAMILY 17"/>
    <property type="match status" value="1"/>
</dbReference>
<feature type="transmembrane region" description="Helical" evidence="5">
    <location>
        <begin position="33"/>
        <end position="53"/>
    </location>
</feature>
<evidence type="ECO:0000313" key="7">
    <source>
        <dbReference type="EMBL" id="EAL67443.1"/>
    </source>
</evidence>